<dbReference type="AlphaFoldDB" id="A0A0N4XHD2"/>
<proteinExistence type="predicted"/>
<reference evidence="2 3" key="2">
    <citation type="submission" date="2018-11" db="EMBL/GenBank/DDBJ databases">
        <authorList>
            <consortium name="Pathogen Informatics"/>
        </authorList>
    </citation>
    <scope>NUCLEOTIDE SEQUENCE [LARGE SCALE GENOMIC DNA]</scope>
</reference>
<evidence type="ECO:0000313" key="2">
    <source>
        <dbReference type="EMBL" id="VDL65524.1"/>
    </source>
</evidence>
<feature type="region of interest" description="Disordered" evidence="1">
    <location>
        <begin position="1"/>
        <end position="22"/>
    </location>
</feature>
<dbReference type="EMBL" id="UYSL01001869">
    <property type="protein sequence ID" value="VDL65524.1"/>
    <property type="molecule type" value="Genomic_DNA"/>
</dbReference>
<protein>
    <submittedName>
        <fullName evidence="4">SICA antigen</fullName>
    </submittedName>
</protein>
<accession>A0A0N4XHD2</accession>
<gene>
    <name evidence="2" type="ORF">NBR_LOCUS1935</name>
</gene>
<evidence type="ECO:0000313" key="3">
    <source>
        <dbReference type="Proteomes" id="UP000271162"/>
    </source>
</evidence>
<organism evidence="4">
    <name type="scientific">Nippostrongylus brasiliensis</name>
    <name type="common">Rat hookworm</name>
    <dbReference type="NCBI Taxonomy" id="27835"/>
    <lineage>
        <taxon>Eukaryota</taxon>
        <taxon>Metazoa</taxon>
        <taxon>Ecdysozoa</taxon>
        <taxon>Nematoda</taxon>
        <taxon>Chromadorea</taxon>
        <taxon>Rhabditida</taxon>
        <taxon>Rhabditina</taxon>
        <taxon>Rhabditomorpha</taxon>
        <taxon>Strongyloidea</taxon>
        <taxon>Heligmosomidae</taxon>
        <taxon>Nippostrongylus</taxon>
    </lineage>
</organism>
<reference evidence="4" key="1">
    <citation type="submission" date="2017-02" db="UniProtKB">
        <authorList>
            <consortium name="WormBaseParasite"/>
        </authorList>
    </citation>
    <scope>IDENTIFICATION</scope>
</reference>
<dbReference type="WBParaSite" id="NBR_0000193401-mRNA-1">
    <property type="protein sequence ID" value="NBR_0000193401-mRNA-1"/>
    <property type="gene ID" value="NBR_0000193401"/>
</dbReference>
<evidence type="ECO:0000313" key="4">
    <source>
        <dbReference type="WBParaSite" id="NBR_0000193401-mRNA-1"/>
    </source>
</evidence>
<evidence type="ECO:0000256" key="1">
    <source>
        <dbReference type="SAM" id="MobiDB-lite"/>
    </source>
</evidence>
<sequence>MKEDDGGGYENLVDGTKTKEEEEVNAKCWRLCFSYLVTFQKKKADDKAKTKNKDSVEKDDDGAYENLVSCFTRYTNIVNLPLQLLL</sequence>
<dbReference type="Proteomes" id="UP000271162">
    <property type="component" value="Unassembled WGS sequence"/>
</dbReference>
<keyword evidence="3" id="KW-1185">Reference proteome</keyword>
<name>A0A0N4XHD2_NIPBR</name>